<keyword evidence="4" id="KW-1185">Reference proteome</keyword>
<dbReference type="Proteomes" id="UP000324222">
    <property type="component" value="Unassembled WGS sequence"/>
</dbReference>
<gene>
    <name evidence="3" type="ORF">E2C01_039441</name>
</gene>
<evidence type="ECO:0000313" key="3">
    <source>
        <dbReference type="EMBL" id="MPC45735.1"/>
    </source>
</evidence>
<comment type="caution">
    <text evidence="3">The sequence shown here is derived from an EMBL/GenBank/DDBJ whole genome shotgun (WGS) entry which is preliminary data.</text>
</comment>
<feature type="chain" id="PRO_5022659906" evidence="2">
    <location>
        <begin position="26"/>
        <end position="69"/>
    </location>
</feature>
<evidence type="ECO:0000256" key="1">
    <source>
        <dbReference type="SAM" id="MobiDB-lite"/>
    </source>
</evidence>
<organism evidence="3 4">
    <name type="scientific">Portunus trituberculatus</name>
    <name type="common">Swimming crab</name>
    <name type="synonym">Neptunus trituberculatus</name>
    <dbReference type="NCBI Taxonomy" id="210409"/>
    <lineage>
        <taxon>Eukaryota</taxon>
        <taxon>Metazoa</taxon>
        <taxon>Ecdysozoa</taxon>
        <taxon>Arthropoda</taxon>
        <taxon>Crustacea</taxon>
        <taxon>Multicrustacea</taxon>
        <taxon>Malacostraca</taxon>
        <taxon>Eumalacostraca</taxon>
        <taxon>Eucarida</taxon>
        <taxon>Decapoda</taxon>
        <taxon>Pleocyemata</taxon>
        <taxon>Brachyura</taxon>
        <taxon>Eubrachyura</taxon>
        <taxon>Portunoidea</taxon>
        <taxon>Portunidae</taxon>
        <taxon>Portuninae</taxon>
        <taxon>Portunus</taxon>
    </lineage>
</organism>
<sequence>MPVCRFLLNVNSALLFTSLPHQVCAAALSRCGIKTYIVLNRRGKVSCPPEAKTQKKHPSFKVTQEEGRK</sequence>
<evidence type="ECO:0000256" key="2">
    <source>
        <dbReference type="SAM" id="SignalP"/>
    </source>
</evidence>
<name>A0A5B7FJQ6_PORTR</name>
<dbReference type="EMBL" id="VSRR010006869">
    <property type="protein sequence ID" value="MPC45735.1"/>
    <property type="molecule type" value="Genomic_DNA"/>
</dbReference>
<dbReference type="AlphaFoldDB" id="A0A5B7FJQ6"/>
<proteinExistence type="predicted"/>
<reference evidence="3 4" key="1">
    <citation type="submission" date="2019-05" db="EMBL/GenBank/DDBJ databases">
        <title>Another draft genome of Portunus trituberculatus and its Hox gene families provides insights of decapod evolution.</title>
        <authorList>
            <person name="Jeong J.-H."/>
            <person name="Song I."/>
            <person name="Kim S."/>
            <person name="Choi T."/>
            <person name="Kim D."/>
            <person name="Ryu S."/>
            <person name="Kim W."/>
        </authorList>
    </citation>
    <scope>NUCLEOTIDE SEQUENCE [LARGE SCALE GENOMIC DNA]</scope>
    <source>
        <tissue evidence="3">Muscle</tissue>
    </source>
</reference>
<feature type="region of interest" description="Disordered" evidence="1">
    <location>
        <begin position="47"/>
        <end position="69"/>
    </location>
</feature>
<protein>
    <submittedName>
        <fullName evidence="3">Uncharacterized protein</fullName>
    </submittedName>
</protein>
<feature type="signal peptide" evidence="2">
    <location>
        <begin position="1"/>
        <end position="25"/>
    </location>
</feature>
<keyword evidence="2" id="KW-0732">Signal</keyword>
<accession>A0A5B7FJQ6</accession>
<evidence type="ECO:0000313" key="4">
    <source>
        <dbReference type="Proteomes" id="UP000324222"/>
    </source>
</evidence>